<feature type="transmembrane region" description="Helical" evidence="10">
    <location>
        <begin position="466"/>
        <end position="496"/>
    </location>
</feature>
<feature type="compositionally biased region" description="Low complexity" evidence="9">
    <location>
        <begin position="37"/>
        <end position="53"/>
    </location>
</feature>
<name>A0A6H1U119_9CYAN</name>
<proteinExistence type="predicted"/>
<dbReference type="Proteomes" id="UP000500857">
    <property type="component" value="Chromosome"/>
</dbReference>
<dbReference type="InterPro" id="IPR011009">
    <property type="entry name" value="Kinase-like_dom_sf"/>
</dbReference>
<evidence type="ECO:0000256" key="10">
    <source>
        <dbReference type="SAM" id="Phobius"/>
    </source>
</evidence>
<dbReference type="AlphaFoldDB" id="A0A6H1U119"/>
<reference evidence="12 13" key="1">
    <citation type="submission" date="2020-04" db="EMBL/GenBank/DDBJ databases">
        <authorList>
            <person name="Basu S."/>
            <person name="Maruthanayagam V."/>
            <person name="Chakraborty S."/>
            <person name="Pramanik A."/>
            <person name="Mukherjee J."/>
            <person name="Brink B."/>
        </authorList>
    </citation>
    <scope>NUCLEOTIDE SEQUENCE [LARGE SCALE GENOMIC DNA]</scope>
    <source>
        <strain evidence="12 13">AP17</strain>
    </source>
</reference>
<dbReference type="SUPFAM" id="SSF56112">
    <property type="entry name" value="Protein kinase-like (PK-like)"/>
    <property type="match status" value="1"/>
</dbReference>
<dbReference type="SMART" id="SM00220">
    <property type="entry name" value="S_TKc"/>
    <property type="match status" value="1"/>
</dbReference>
<dbReference type="Gene3D" id="1.10.510.10">
    <property type="entry name" value="Transferase(Phosphotransferase) domain 1"/>
    <property type="match status" value="1"/>
</dbReference>
<evidence type="ECO:0000256" key="3">
    <source>
        <dbReference type="ARBA" id="ARBA00022679"/>
    </source>
</evidence>
<dbReference type="CDD" id="cd14014">
    <property type="entry name" value="STKc_PknB_like"/>
    <property type="match status" value="1"/>
</dbReference>
<feature type="transmembrane region" description="Helical" evidence="10">
    <location>
        <begin position="548"/>
        <end position="573"/>
    </location>
</feature>
<keyword evidence="5 12" id="KW-0418">Kinase</keyword>
<accession>A0A6H1U119</accession>
<keyword evidence="10" id="KW-0812">Transmembrane</keyword>
<evidence type="ECO:0000256" key="9">
    <source>
        <dbReference type="SAM" id="MobiDB-lite"/>
    </source>
</evidence>
<evidence type="ECO:0000256" key="5">
    <source>
        <dbReference type="ARBA" id="ARBA00022777"/>
    </source>
</evidence>
<dbReference type="PANTHER" id="PTHR24363:SF0">
    <property type="entry name" value="SERINE_THREONINE KINASE LIKE DOMAIN CONTAINING 1"/>
    <property type="match status" value="1"/>
</dbReference>
<protein>
    <recommendedName>
        <fullName evidence="1">non-specific serine/threonine protein kinase</fullName>
        <ecNumber evidence="1">2.7.11.1</ecNumber>
    </recommendedName>
</protein>
<dbReference type="RefSeq" id="WP_168569865.1">
    <property type="nucleotide sequence ID" value="NZ_CP051167.1"/>
</dbReference>
<dbReference type="Pfam" id="PF00069">
    <property type="entry name" value="Pkinase"/>
    <property type="match status" value="1"/>
</dbReference>
<dbReference type="PANTHER" id="PTHR24363">
    <property type="entry name" value="SERINE/THREONINE PROTEIN KINASE"/>
    <property type="match status" value="1"/>
</dbReference>
<comment type="catalytic activity">
    <reaction evidence="8">
        <text>L-seryl-[protein] + ATP = O-phospho-L-seryl-[protein] + ADP + H(+)</text>
        <dbReference type="Rhea" id="RHEA:17989"/>
        <dbReference type="Rhea" id="RHEA-COMP:9863"/>
        <dbReference type="Rhea" id="RHEA-COMP:11604"/>
        <dbReference type="ChEBI" id="CHEBI:15378"/>
        <dbReference type="ChEBI" id="CHEBI:29999"/>
        <dbReference type="ChEBI" id="CHEBI:30616"/>
        <dbReference type="ChEBI" id="CHEBI:83421"/>
        <dbReference type="ChEBI" id="CHEBI:456216"/>
        <dbReference type="EC" id="2.7.11.1"/>
    </reaction>
</comment>
<evidence type="ECO:0000259" key="11">
    <source>
        <dbReference type="PROSITE" id="PS50011"/>
    </source>
</evidence>
<dbReference type="InterPro" id="IPR000719">
    <property type="entry name" value="Prot_kinase_dom"/>
</dbReference>
<dbReference type="PROSITE" id="PS50011">
    <property type="entry name" value="PROTEIN_KINASE_DOM"/>
    <property type="match status" value="1"/>
</dbReference>
<evidence type="ECO:0000313" key="12">
    <source>
        <dbReference type="EMBL" id="QIZ71713.1"/>
    </source>
</evidence>
<keyword evidence="10" id="KW-0472">Membrane</keyword>
<keyword evidence="3" id="KW-0808">Transferase</keyword>
<dbReference type="InterPro" id="IPR008271">
    <property type="entry name" value="Ser/Thr_kinase_AS"/>
</dbReference>
<dbReference type="GO" id="GO:0005524">
    <property type="term" value="F:ATP binding"/>
    <property type="evidence" value="ECO:0007669"/>
    <property type="project" value="UniProtKB-KW"/>
</dbReference>
<feature type="domain" description="Protein kinase" evidence="11">
    <location>
        <begin position="76"/>
        <end position="330"/>
    </location>
</feature>
<dbReference type="GO" id="GO:0004674">
    <property type="term" value="F:protein serine/threonine kinase activity"/>
    <property type="evidence" value="ECO:0007669"/>
    <property type="project" value="UniProtKB-KW"/>
</dbReference>
<evidence type="ECO:0000256" key="8">
    <source>
        <dbReference type="ARBA" id="ARBA00048679"/>
    </source>
</evidence>
<dbReference type="PROSITE" id="PS00108">
    <property type="entry name" value="PROTEIN_KINASE_ST"/>
    <property type="match status" value="1"/>
</dbReference>
<keyword evidence="2 12" id="KW-0723">Serine/threonine-protein kinase</keyword>
<feature type="region of interest" description="Disordered" evidence="9">
    <location>
        <begin position="24"/>
        <end position="56"/>
    </location>
</feature>
<keyword evidence="6" id="KW-0067">ATP-binding</keyword>
<feature type="transmembrane region" description="Helical" evidence="10">
    <location>
        <begin position="516"/>
        <end position="536"/>
    </location>
</feature>
<evidence type="ECO:0000256" key="6">
    <source>
        <dbReference type="ARBA" id="ARBA00022840"/>
    </source>
</evidence>
<organism evidence="12 13">
    <name type="scientific">Oxynema aestuarii AP17</name>
    <dbReference type="NCBI Taxonomy" id="2064643"/>
    <lineage>
        <taxon>Bacteria</taxon>
        <taxon>Bacillati</taxon>
        <taxon>Cyanobacteriota</taxon>
        <taxon>Cyanophyceae</taxon>
        <taxon>Oscillatoriophycideae</taxon>
        <taxon>Oscillatoriales</taxon>
        <taxon>Oscillatoriaceae</taxon>
        <taxon>Oxynema</taxon>
        <taxon>Oxynema aestuarii</taxon>
    </lineage>
</organism>
<dbReference type="EC" id="2.7.11.1" evidence="1"/>
<keyword evidence="13" id="KW-1185">Reference proteome</keyword>
<dbReference type="KEGG" id="oxy:HCG48_14915"/>
<evidence type="ECO:0000256" key="2">
    <source>
        <dbReference type="ARBA" id="ARBA00022527"/>
    </source>
</evidence>
<dbReference type="EMBL" id="CP051167">
    <property type="protein sequence ID" value="QIZ71713.1"/>
    <property type="molecule type" value="Genomic_DNA"/>
</dbReference>
<evidence type="ECO:0000256" key="7">
    <source>
        <dbReference type="ARBA" id="ARBA00047899"/>
    </source>
</evidence>
<feature type="transmembrane region" description="Helical" evidence="10">
    <location>
        <begin position="633"/>
        <end position="657"/>
    </location>
</feature>
<sequence>MTDNHEKNWLSATVTRLIGDRIGRSKNGREIDSPTPENEAIAAESTESETPTNVNTSSIVPTAATLTRPDWRDRGYDVVESLGTNYLGGRATYRATQLKTQKTVVIKQFQFARPGADWSAYKAHEREIQVLRGLNHPGIPQYLDSFETPDGFCLVHEYKNAESLVNPRTFTPEEIKTIAVSILEILVYLQNRIPPVIHRDLKPENILVDDNTNVYLIDFGFARMGGEAIALSSVVSGTTGFMPPEQLLNLQLSEASDLYSLGVTLTCLLTGTKSSAINNLIDSTYRVNFRHLLTQVSDEFIEWLEKMVQPNAGDRFANATEALKALKPLPIRRRLPQVELSASRLDFTAEPNKVVSQTVTVKNTDPKTLLEARWEIATDPENDAESCNWIYIEPAQLSGNETECRISVDTHQLSVNETYGHTLILHANSIPDTYSIPLQLEVRPPCVRVPKLGRWLSRDRLQTSRAIVFSMGAITPLTLVWPGLAIALSVPLTLVVAQDLSETLTNEDLDPIAKTINRWMVAPGLAVICLWGLTQIDFQTVENSTLRTIAMGLTIAAMGGVSFGVLKLFSIAFKRVLAIAPILIFGTSFVLVGLTTGFVGTLAEAGIATLVLSSHVRREIRADKLSRNFALKNWAVAATVGAGIGGAIAGLLFNFGIVMPLW</sequence>
<evidence type="ECO:0000313" key="13">
    <source>
        <dbReference type="Proteomes" id="UP000500857"/>
    </source>
</evidence>
<keyword evidence="10" id="KW-1133">Transmembrane helix</keyword>
<evidence type="ECO:0000256" key="1">
    <source>
        <dbReference type="ARBA" id="ARBA00012513"/>
    </source>
</evidence>
<evidence type="ECO:0000256" key="4">
    <source>
        <dbReference type="ARBA" id="ARBA00022741"/>
    </source>
</evidence>
<gene>
    <name evidence="12" type="ORF">HCG48_14915</name>
</gene>
<comment type="catalytic activity">
    <reaction evidence="7">
        <text>L-threonyl-[protein] + ATP = O-phospho-L-threonyl-[protein] + ADP + H(+)</text>
        <dbReference type="Rhea" id="RHEA:46608"/>
        <dbReference type="Rhea" id="RHEA-COMP:11060"/>
        <dbReference type="Rhea" id="RHEA-COMP:11605"/>
        <dbReference type="ChEBI" id="CHEBI:15378"/>
        <dbReference type="ChEBI" id="CHEBI:30013"/>
        <dbReference type="ChEBI" id="CHEBI:30616"/>
        <dbReference type="ChEBI" id="CHEBI:61977"/>
        <dbReference type="ChEBI" id="CHEBI:456216"/>
        <dbReference type="EC" id="2.7.11.1"/>
    </reaction>
</comment>
<keyword evidence="4" id="KW-0547">Nucleotide-binding</keyword>
<feature type="transmembrane region" description="Helical" evidence="10">
    <location>
        <begin position="579"/>
        <end position="612"/>
    </location>
</feature>